<evidence type="ECO:0000256" key="1">
    <source>
        <dbReference type="SAM" id="MobiDB-lite"/>
    </source>
</evidence>
<feature type="compositionally biased region" description="Polar residues" evidence="1">
    <location>
        <begin position="339"/>
        <end position="349"/>
    </location>
</feature>
<feature type="region of interest" description="Disordered" evidence="1">
    <location>
        <begin position="1"/>
        <end position="21"/>
    </location>
</feature>
<comment type="caution">
    <text evidence="2">The sequence shown here is derived from an EMBL/GenBank/DDBJ whole genome shotgun (WGS) entry which is preliminary data.</text>
</comment>
<sequence length="379" mass="42420">MRWAETKQTTHGHKEQVGVLNSPSLPAGDYVCVSSGSVPRLSPTLRVEPKFQGQQAGCNRVWAPTSSPPSPPSLRRSMSETRKVRRKPVPQLLALPEDVLSSWEKENWIHKPGQFTIPYVPQSKRSKYGYDLPTHPRDAILKGKTLRHSPDSRRLNTKRDIDSHTIEIMREQLGDQDDIHSVAMKSSAKEANYVALDRTYPCMDEGLSKANLEHQRQQGALDLALPRKSSIQSEPRSSTRTDRKGSGVTFLLPDFTIIRGSLSPGQSVPESPDPDSSYGSFEWDNPSPFGGPLFAPLWNQTWNGTRPSSADEKQSASRKASQPELDIDLAKKSRPATLPSDSIRTNDNPTKVERKRLGVILDPRDVREELEKKFCLRSL</sequence>
<accession>A0A8H3DSG6</accession>
<feature type="region of interest" description="Disordered" evidence="1">
    <location>
        <begin position="220"/>
        <end position="247"/>
    </location>
</feature>
<feature type="region of interest" description="Disordered" evidence="1">
    <location>
        <begin position="56"/>
        <end position="85"/>
    </location>
</feature>
<evidence type="ECO:0000313" key="2">
    <source>
        <dbReference type="EMBL" id="CAE7063119.1"/>
    </source>
</evidence>
<dbReference type="AlphaFoldDB" id="A0A8H3DSG6"/>
<organism evidence="2 3">
    <name type="scientific">Rhizoctonia solani</name>
    <dbReference type="NCBI Taxonomy" id="456999"/>
    <lineage>
        <taxon>Eukaryota</taxon>
        <taxon>Fungi</taxon>
        <taxon>Dikarya</taxon>
        <taxon>Basidiomycota</taxon>
        <taxon>Agaricomycotina</taxon>
        <taxon>Agaricomycetes</taxon>
        <taxon>Cantharellales</taxon>
        <taxon>Ceratobasidiaceae</taxon>
        <taxon>Rhizoctonia</taxon>
    </lineage>
</organism>
<evidence type="ECO:0000313" key="3">
    <source>
        <dbReference type="Proteomes" id="UP000663827"/>
    </source>
</evidence>
<dbReference type="EMBL" id="CAJNJQ010000206">
    <property type="protein sequence ID" value="CAE7063119.1"/>
    <property type="molecule type" value="Genomic_DNA"/>
</dbReference>
<proteinExistence type="predicted"/>
<gene>
    <name evidence="2" type="ORF">RDB_LOCUS9284</name>
</gene>
<name>A0A8H3DSG6_9AGAM</name>
<feature type="region of interest" description="Disordered" evidence="1">
    <location>
        <begin position="261"/>
        <end position="351"/>
    </location>
</feature>
<dbReference type="Proteomes" id="UP000663827">
    <property type="component" value="Unassembled WGS sequence"/>
</dbReference>
<feature type="compositionally biased region" description="Polar residues" evidence="1">
    <location>
        <begin position="298"/>
        <end position="308"/>
    </location>
</feature>
<protein>
    <submittedName>
        <fullName evidence="2">Uncharacterized protein</fullName>
    </submittedName>
</protein>
<reference evidence="2" key="1">
    <citation type="submission" date="2021-01" db="EMBL/GenBank/DDBJ databases">
        <authorList>
            <person name="Kaushik A."/>
        </authorList>
    </citation>
    <scope>NUCLEOTIDE SEQUENCE</scope>
    <source>
        <strain evidence="2">AG5</strain>
    </source>
</reference>